<dbReference type="PROSITE" id="PS50851">
    <property type="entry name" value="CHEW"/>
    <property type="match status" value="1"/>
</dbReference>
<dbReference type="KEGG" id="mhz:Metho_1021"/>
<dbReference type="Proteomes" id="UP000010866">
    <property type="component" value="Chromosome"/>
</dbReference>
<reference evidence="3" key="1">
    <citation type="submission" date="2012-02" db="EMBL/GenBank/DDBJ databases">
        <title>Complete sequence of chromosome of Methanomethylovorans hollandica DSM 15978.</title>
        <authorList>
            <person name="Lucas S."/>
            <person name="Copeland A."/>
            <person name="Lapidus A."/>
            <person name="Glavina del Rio T."/>
            <person name="Dalin E."/>
            <person name="Tice H."/>
            <person name="Bruce D."/>
            <person name="Goodwin L."/>
            <person name="Pitluck S."/>
            <person name="Peters L."/>
            <person name="Mikhailova N."/>
            <person name="Held B."/>
            <person name="Kyrpides N."/>
            <person name="Mavromatis K."/>
            <person name="Ivanova N."/>
            <person name="Brettin T."/>
            <person name="Detter J.C."/>
            <person name="Han C."/>
            <person name="Larimer F."/>
            <person name="Land M."/>
            <person name="Hauser L."/>
            <person name="Markowitz V."/>
            <person name="Cheng J.-F."/>
            <person name="Hugenholtz P."/>
            <person name="Woyke T."/>
            <person name="Wu D."/>
            <person name="Spring S."/>
            <person name="Schroeder M."/>
            <person name="Brambilla E."/>
            <person name="Klenk H.-P."/>
            <person name="Eisen J.A."/>
        </authorList>
    </citation>
    <scope>NUCLEOTIDE SEQUENCE [LARGE SCALE GENOMIC DNA]</scope>
    <source>
        <strain evidence="3">DSM 15978 / NBRC 107637 / DMS1</strain>
    </source>
</reference>
<dbReference type="Gene3D" id="2.30.30.40">
    <property type="entry name" value="SH3 Domains"/>
    <property type="match status" value="1"/>
</dbReference>
<feature type="domain" description="CheW-like" evidence="1">
    <location>
        <begin position="21"/>
        <end position="162"/>
    </location>
</feature>
<dbReference type="Pfam" id="PF01584">
    <property type="entry name" value="CheW"/>
    <property type="match status" value="1"/>
</dbReference>
<dbReference type="OrthoDB" id="115049at2157"/>
<dbReference type="InterPro" id="IPR036061">
    <property type="entry name" value="CheW-like_dom_sf"/>
</dbReference>
<dbReference type="PANTHER" id="PTHR22617">
    <property type="entry name" value="CHEMOTAXIS SENSOR HISTIDINE KINASE-RELATED"/>
    <property type="match status" value="1"/>
</dbReference>
<dbReference type="Gene3D" id="2.40.50.180">
    <property type="entry name" value="CheA-289, Domain 4"/>
    <property type="match status" value="1"/>
</dbReference>
<accession>L0KZ32</accession>
<evidence type="ECO:0000259" key="1">
    <source>
        <dbReference type="PROSITE" id="PS50851"/>
    </source>
</evidence>
<dbReference type="InterPro" id="IPR039315">
    <property type="entry name" value="CheW"/>
</dbReference>
<dbReference type="PANTHER" id="PTHR22617:SF23">
    <property type="entry name" value="CHEMOTAXIS PROTEIN CHEW"/>
    <property type="match status" value="1"/>
</dbReference>
<dbReference type="GeneID" id="14406830"/>
<dbReference type="STRING" id="867904.Metho_1021"/>
<gene>
    <name evidence="2" type="ordered locus">Metho_1021</name>
</gene>
<dbReference type="CDD" id="cd00732">
    <property type="entry name" value="CheW"/>
    <property type="match status" value="1"/>
</dbReference>
<dbReference type="SMART" id="SM00260">
    <property type="entry name" value="CheW"/>
    <property type="match status" value="1"/>
</dbReference>
<keyword evidence="3" id="KW-1185">Reference proteome</keyword>
<evidence type="ECO:0000313" key="3">
    <source>
        <dbReference type="Proteomes" id="UP000010866"/>
    </source>
</evidence>
<dbReference type="HOGENOM" id="CLU_048995_3_1_2"/>
<protein>
    <submittedName>
        <fullName evidence="2">Chemotaxis signal transduction protein</fullName>
    </submittedName>
</protein>
<dbReference type="EMBL" id="CP003362">
    <property type="protein sequence ID" value="AGB49259.1"/>
    <property type="molecule type" value="Genomic_DNA"/>
</dbReference>
<dbReference type="InterPro" id="IPR002545">
    <property type="entry name" value="CheW-lke_dom"/>
</dbReference>
<sequence length="168" mass="18896">MAESARKKETGLKKETRSEELLQLVIFQLGEEEFGLDIMQVQEIIRIPDITRIPHSPDYVKGVINLRGKIITVVNLDTRFGMEQKVHDDNSRIIVAEVDENVVGIVVDSVSEVLRLPLSTLEPVPEIISGKINANYLKSVAKLEDRMLILLDITKVVMEDAPSKVVYC</sequence>
<dbReference type="GO" id="GO:0005829">
    <property type="term" value="C:cytosol"/>
    <property type="evidence" value="ECO:0007669"/>
    <property type="project" value="TreeGrafter"/>
</dbReference>
<dbReference type="AlphaFoldDB" id="L0KZ32"/>
<dbReference type="GO" id="GO:0006935">
    <property type="term" value="P:chemotaxis"/>
    <property type="evidence" value="ECO:0007669"/>
    <property type="project" value="InterPro"/>
</dbReference>
<name>L0KZ32_METHD</name>
<organism evidence="2 3">
    <name type="scientific">Methanomethylovorans hollandica (strain DSM 15978 / NBRC 107637 / DMS1)</name>
    <dbReference type="NCBI Taxonomy" id="867904"/>
    <lineage>
        <taxon>Archaea</taxon>
        <taxon>Methanobacteriati</taxon>
        <taxon>Methanobacteriota</taxon>
        <taxon>Stenosarchaea group</taxon>
        <taxon>Methanomicrobia</taxon>
        <taxon>Methanosarcinales</taxon>
        <taxon>Methanosarcinaceae</taxon>
        <taxon>Methanomethylovorans</taxon>
    </lineage>
</organism>
<dbReference type="SUPFAM" id="SSF50341">
    <property type="entry name" value="CheW-like"/>
    <property type="match status" value="1"/>
</dbReference>
<proteinExistence type="predicted"/>
<dbReference type="GO" id="GO:0007165">
    <property type="term" value="P:signal transduction"/>
    <property type="evidence" value="ECO:0007669"/>
    <property type="project" value="InterPro"/>
</dbReference>
<evidence type="ECO:0000313" key="2">
    <source>
        <dbReference type="EMBL" id="AGB49259.1"/>
    </source>
</evidence>
<dbReference type="RefSeq" id="WP_015324426.1">
    <property type="nucleotide sequence ID" value="NC_019977.1"/>
</dbReference>